<evidence type="ECO:0000256" key="4">
    <source>
        <dbReference type="PROSITE-ProRule" id="PRU00024"/>
    </source>
</evidence>
<keyword evidence="1" id="KW-0479">Metal-binding</keyword>
<protein>
    <recommendedName>
        <fullName evidence="10">Zinc finger FYVE domain-containing protein 1</fullName>
    </recommendedName>
</protein>
<dbReference type="Pfam" id="PF01363">
    <property type="entry name" value="FYVE"/>
    <property type="match status" value="2"/>
</dbReference>
<feature type="compositionally biased region" description="Low complexity" evidence="5">
    <location>
        <begin position="190"/>
        <end position="203"/>
    </location>
</feature>
<dbReference type="Proteomes" id="UP000005408">
    <property type="component" value="Unassembled WGS sequence"/>
</dbReference>
<proteinExistence type="predicted"/>
<evidence type="ECO:0000256" key="2">
    <source>
        <dbReference type="ARBA" id="ARBA00022771"/>
    </source>
</evidence>
<dbReference type="GO" id="GO:0005545">
    <property type="term" value="F:1-phosphatidylinositol binding"/>
    <property type="evidence" value="ECO:0007669"/>
    <property type="project" value="TreeGrafter"/>
</dbReference>
<dbReference type="InterPro" id="IPR042427">
    <property type="entry name" value="ZFYV1"/>
</dbReference>
<dbReference type="SMART" id="SM00064">
    <property type="entry name" value="FYVE"/>
    <property type="match status" value="2"/>
</dbReference>
<dbReference type="PROSITE" id="PS50178">
    <property type="entry name" value="ZF_FYVE"/>
    <property type="match status" value="2"/>
</dbReference>
<dbReference type="GO" id="GO:0005525">
    <property type="term" value="F:GTP binding"/>
    <property type="evidence" value="ECO:0007669"/>
    <property type="project" value="InterPro"/>
</dbReference>
<dbReference type="GO" id="GO:0005547">
    <property type="term" value="F:phosphatidylinositol-3,4,5-trisphosphate binding"/>
    <property type="evidence" value="ECO:0007669"/>
    <property type="project" value="TreeGrafter"/>
</dbReference>
<dbReference type="InterPro" id="IPR013083">
    <property type="entry name" value="Znf_RING/FYVE/PHD"/>
</dbReference>
<dbReference type="KEGG" id="crg:105342791"/>
<dbReference type="PROSITE" id="PS50119">
    <property type="entry name" value="ZF_BBOX"/>
    <property type="match status" value="1"/>
</dbReference>
<evidence type="ECO:0008006" key="10">
    <source>
        <dbReference type="Google" id="ProtNLM"/>
    </source>
</evidence>
<feature type="domain" description="FYVE-type" evidence="7">
    <location>
        <begin position="791"/>
        <end position="851"/>
    </location>
</feature>
<feature type="domain" description="B box-type" evidence="6">
    <location>
        <begin position="18"/>
        <end position="65"/>
    </location>
</feature>
<accession>A0A8W8HRB9</accession>
<dbReference type="PANTHER" id="PTHR46624:SF4">
    <property type="entry name" value="FYVE-TYPE DOMAIN-CONTAINING PROTEIN"/>
    <property type="match status" value="1"/>
</dbReference>
<dbReference type="InterPro" id="IPR015894">
    <property type="entry name" value="Guanylate-bd_N"/>
</dbReference>
<evidence type="ECO:0000256" key="3">
    <source>
        <dbReference type="ARBA" id="ARBA00022833"/>
    </source>
</evidence>
<dbReference type="OrthoDB" id="68108at2759"/>
<dbReference type="OMA" id="SYWIPDS"/>
<dbReference type="SUPFAM" id="SSF52540">
    <property type="entry name" value="P-loop containing nucleoside triphosphate hydrolases"/>
    <property type="match status" value="1"/>
</dbReference>
<dbReference type="GO" id="GO:0140042">
    <property type="term" value="P:lipid droplet formation"/>
    <property type="evidence" value="ECO:0007669"/>
    <property type="project" value="TreeGrafter"/>
</dbReference>
<dbReference type="GO" id="GO:0005811">
    <property type="term" value="C:lipid droplet"/>
    <property type="evidence" value="ECO:0007669"/>
    <property type="project" value="TreeGrafter"/>
</dbReference>
<dbReference type="InterPro" id="IPR027417">
    <property type="entry name" value="P-loop_NTPase"/>
</dbReference>
<dbReference type="PANTHER" id="PTHR46624">
    <property type="entry name" value="AGAP002036-PA"/>
    <property type="match status" value="1"/>
</dbReference>
<name>A0A8W8HRB9_MAGGI</name>
<dbReference type="Pfam" id="PF02263">
    <property type="entry name" value="GBP"/>
    <property type="match status" value="1"/>
</dbReference>
<feature type="region of interest" description="Disordered" evidence="5">
    <location>
        <begin position="176"/>
        <end position="206"/>
    </location>
</feature>
<dbReference type="RefSeq" id="XP_011448147.2">
    <property type="nucleotide sequence ID" value="XM_011449845.4"/>
</dbReference>
<dbReference type="InterPro" id="IPR017455">
    <property type="entry name" value="Znf_FYVE-rel"/>
</dbReference>
<dbReference type="InterPro" id="IPR000306">
    <property type="entry name" value="Znf_FYVE"/>
</dbReference>
<dbReference type="Gene3D" id="3.40.50.300">
    <property type="entry name" value="P-loop containing nucleotide triphosphate hydrolases"/>
    <property type="match status" value="1"/>
</dbReference>
<feature type="domain" description="FYVE-type" evidence="7">
    <location>
        <begin position="678"/>
        <end position="738"/>
    </location>
</feature>
<dbReference type="Gene3D" id="3.30.40.10">
    <property type="entry name" value="Zinc/RING finger domain, C3HC4 (zinc finger)"/>
    <property type="match status" value="2"/>
</dbReference>
<dbReference type="InterPro" id="IPR011011">
    <property type="entry name" value="Znf_FYVE_PHD"/>
</dbReference>
<keyword evidence="9" id="KW-1185">Reference proteome</keyword>
<feature type="compositionally biased region" description="Polar residues" evidence="5">
    <location>
        <begin position="180"/>
        <end position="189"/>
    </location>
</feature>
<dbReference type="GO" id="GO:0043325">
    <property type="term" value="F:phosphatidylinositol-3,4-bisphosphate binding"/>
    <property type="evidence" value="ECO:0007669"/>
    <property type="project" value="TreeGrafter"/>
</dbReference>
<dbReference type="AlphaFoldDB" id="A0A8W8HRB9"/>
<dbReference type="GO" id="GO:0008270">
    <property type="term" value="F:zinc ion binding"/>
    <property type="evidence" value="ECO:0007669"/>
    <property type="project" value="UniProtKB-KW"/>
</dbReference>
<evidence type="ECO:0000256" key="1">
    <source>
        <dbReference type="ARBA" id="ARBA00022723"/>
    </source>
</evidence>
<evidence type="ECO:0000313" key="9">
    <source>
        <dbReference type="Proteomes" id="UP000005408"/>
    </source>
</evidence>
<dbReference type="SUPFAM" id="SSF57903">
    <property type="entry name" value="FYVE/PHD zinc finger"/>
    <property type="match status" value="2"/>
</dbReference>
<dbReference type="GeneID" id="105342791"/>
<evidence type="ECO:0000256" key="5">
    <source>
        <dbReference type="SAM" id="MobiDB-lite"/>
    </source>
</evidence>
<dbReference type="CDD" id="cd15734">
    <property type="entry name" value="FYVE_ZFYV1"/>
    <property type="match status" value="2"/>
</dbReference>
<sequence length="853" mass="97092">MAAVLRKNSRTRSSKRYCKEKFCCKTENTEAFYHCEDCGTDQCSECDETIHKISVKFEFHDRRKLDPPPSEELCQIDKIQNLLVCEEENYADLRCEVCALNFCFSCFDDYHKGNRKTHRKTFFKEFRQRELQKQLNNPIKPSSPLQSDDDSLTYMSCPQLLDQVIDIDLQLTEHSEAQPADTTQTESMNSFSSAQSDHSQHSSIPDICLSAGNEMSSLEAQLAESIIDLNDPYDNVKSFMLINDQEVIQIGDEDEFIKKLDCDSNEHVKVVSIFGNTGDGKSFTLNHTFFGGKEVFKTSSHQSSCTVGVWAAFDPKEKVIVIDTEGLLGITSNQNQRMRLLLKILGISDIIIYRTRAERLHNDMYQFLCESSSAYTKHFSDELEATAKRCNKGVGDLTPAVIIFQETVNTNVLGSSGTDSAEKFIWNTFRQLECPMHFKDLTYVGIRTGRPPTDFTQFQRTMSQHLQDKSNRAARQPAIVYKTLKNLNDKFNGEVEKPLYGTFPDQLFSCSMKCLSCGEGCTRSMNHDTDSRAHETDKRCKYQHQFENKVFLCKSCYLSGKEHVVIPKTSESRDSAWSGLIKYVWAGEVLECPSCGVIFRSRQNWYGNKEVEEIVHTEIRHVWPDGYKMLQGTNNAARKVIDGFHYIADSITSVGSKPTKMISDWMNDRIAPEYWVPNSQISHCHQCSKELETEQKHHCRACGKGFCDDCSSHRRRVPERGWGEMEVRVCDKCYGGKKMSDSNDSTGSNSQVTARKVGEVVTSAISVAASTLNYPIDMIKDTARPGYWTPDEQIKACYVCEELFGPKLRIHHCRACGQGVCESCSPNKRPVPLRGWDYPVRICRKCVNKPDRL</sequence>
<dbReference type="EnsemblMetazoa" id="G10711.1">
    <property type="protein sequence ID" value="G10711.1:cds"/>
    <property type="gene ID" value="G10711"/>
</dbReference>
<dbReference type="CDD" id="cd19757">
    <property type="entry name" value="Bbox1"/>
    <property type="match status" value="1"/>
</dbReference>
<dbReference type="InterPro" id="IPR000315">
    <property type="entry name" value="Znf_B-box"/>
</dbReference>
<evidence type="ECO:0000259" key="6">
    <source>
        <dbReference type="PROSITE" id="PS50119"/>
    </source>
</evidence>
<organism evidence="8 9">
    <name type="scientific">Magallana gigas</name>
    <name type="common">Pacific oyster</name>
    <name type="synonym">Crassostrea gigas</name>
    <dbReference type="NCBI Taxonomy" id="29159"/>
    <lineage>
        <taxon>Eukaryota</taxon>
        <taxon>Metazoa</taxon>
        <taxon>Spiralia</taxon>
        <taxon>Lophotrochozoa</taxon>
        <taxon>Mollusca</taxon>
        <taxon>Bivalvia</taxon>
        <taxon>Autobranchia</taxon>
        <taxon>Pteriomorphia</taxon>
        <taxon>Ostreida</taxon>
        <taxon>Ostreoidea</taxon>
        <taxon>Ostreidae</taxon>
        <taxon>Magallana</taxon>
    </lineage>
</organism>
<keyword evidence="2 4" id="KW-0863">Zinc-finger</keyword>
<evidence type="ECO:0000259" key="7">
    <source>
        <dbReference type="PROSITE" id="PS50178"/>
    </source>
</evidence>
<reference evidence="8" key="1">
    <citation type="submission" date="2022-08" db="UniProtKB">
        <authorList>
            <consortium name="EnsemblMetazoa"/>
        </authorList>
    </citation>
    <scope>IDENTIFICATION</scope>
    <source>
        <strain evidence="8">05x7-T-G4-1.051#20</strain>
    </source>
</reference>
<dbReference type="GO" id="GO:0032266">
    <property type="term" value="F:phosphatidylinositol-3-phosphate binding"/>
    <property type="evidence" value="ECO:0007669"/>
    <property type="project" value="TreeGrafter"/>
</dbReference>
<evidence type="ECO:0000313" key="8">
    <source>
        <dbReference type="EnsemblMetazoa" id="G10711.1:cds"/>
    </source>
</evidence>
<keyword evidence="3" id="KW-0862">Zinc</keyword>
<dbReference type="GO" id="GO:0003924">
    <property type="term" value="F:GTPase activity"/>
    <property type="evidence" value="ECO:0007669"/>
    <property type="project" value="InterPro"/>
</dbReference>